<evidence type="ECO:0000313" key="8">
    <source>
        <dbReference type="EMBL" id="SPD72273.1"/>
    </source>
</evidence>
<sequence length="109" mass="12088">MQKKHPKIKKDDKVIIIAGKERGKIGKVLKVNSEKGRIVVEKLNIVKRHAKAGRQPGQEGIIEKEAPLDISNVKIVCNKCAEPTRIGARRLEDGSKVRICKKCGEPISD</sequence>
<comment type="function">
    <text evidence="5">One of two assembly initiator proteins, it binds directly to the 5'-end of the 23S rRNA, where it nucleates assembly of the 50S subunit.</text>
</comment>
<dbReference type="EMBL" id="OJIN01000033">
    <property type="protein sequence ID" value="SPD72273.1"/>
    <property type="molecule type" value="Genomic_DNA"/>
</dbReference>
<protein>
    <recommendedName>
        <fullName evidence="4 5">Large ribosomal subunit protein uL24</fullName>
    </recommendedName>
</protein>
<dbReference type="Pfam" id="PF17136">
    <property type="entry name" value="ribosomal_L24"/>
    <property type="match status" value="1"/>
</dbReference>
<dbReference type="InterPro" id="IPR005824">
    <property type="entry name" value="KOW"/>
</dbReference>
<evidence type="ECO:0000259" key="7">
    <source>
        <dbReference type="SMART" id="SM00739"/>
    </source>
</evidence>
<dbReference type="CDD" id="cd06089">
    <property type="entry name" value="KOW_RPL26"/>
    <property type="match status" value="1"/>
</dbReference>
<organism evidence="8">
    <name type="scientific">uncultured Desulfobacterium sp</name>
    <dbReference type="NCBI Taxonomy" id="201089"/>
    <lineage>
        <taxon>Bacteria</taxon>
        <taxon>Pseudomonadati</taxon>
        <taxon>Thermodesulfobacteriota</taxon>
        <taxon>Desulfobacteria</taxon>
        <taxon>Desulfobacterales</taxon>
        <taxon>Desulfobacteriaceae</taxon>
        <taxon>Desulfobacterium</taxon>
        <taxon>environmental samples</taxon>
    </lineage>
</organism>
<comment type="subunit">
    <text evidence="5">Part of the 50S ribosomal subunit.</text>
</comment>
<dbReference type="SUPFAM" id="SSF50104">
    <property type="entry name" value="Translation proteins SH3-like domain"/>
    <property type="match status" value="1"/>
</dbReference>
<keyword evidence="2 5" id="KW-0689">Ribosomal protein</keyword>
<dbReference type="InterPro" id="IPR014722">
    <property type="entry name" value="Rib_uL2_dom2"/>
</dbReference>
<dbReference type="GO" id="GO:0003735">
    <property type="term" value="F:structural constituent of ribosome"/>
    <property type="evidence" value="ECO:0007669"/>
    <property type="project" value="InterPro"/>
</dbReference>
<dbReference type="GO" id="GO:0019843">
    <property type="term" value="F:rRNA binding"/>
    <property type="evidence" value="ECO:0007669"/>
    <property type="project" value="UniProtKB-UniRule"/>
</dbReference>
<dbReference type="SMART" id="SM00739">
    <property type="entry name" value="KOW"/>
    <property type="match status" value="1"/>
</dbReference>
<gene>
    <name evidence="5 8" type="primary">rplX</name>
    <name evidence="8" type="ORF">PITCH_A1280019</name>
</gene>
<dbReference type="InterPro" id="IPR041988">
    <property type="entry name" value="Ribosomal_uL24_KOW"/>
</dbReference>
<dbReference type="PROSITE" id="PS01108">
    <property type="entry name" value="RIBOSOMAL_L24"/>
    <property type="match status" value="1"/>
</dbReference>
<comment type="function">
    <text evidence="5">One of the proteins that surrounds the polypeptide exit tunnel on the outside of the subunit.</text>
</comment>
<name>A0A445MS50_9BACT</name>
<dbReference type="PANTHER" id="PTHR12903">
    <property type="entry name" value="MITOCHONDRIAL RIBOSOMAL PROTEIN L24"/>
    <property type="match status" value="1"/>
</dbReference>
<dbReference type="InterPro" id="IPR005825">
    <property type="entry name" value="Ribosomal_uL24_CS"/>
</dbReference>
<dbReference type="AlphaFoldDB" id="A0A445MS50"/>
<dbReference type="GO" id="GO:1990904">
    <property type="term" value="C:ribonucleoprotein complex"/>
    <property type="evidence" value="ECO:0007669"/>
    <property type="project" value="UniProtKB-KW"/>
</dbReference>
<evidence type="ECO:0000256" key="1">
    <source>
        <dbReference type="ARBA" id="ARBA00010618"/>
    </source>
</evidence>
<evidence type="ECO:0000256" key="5">
    <source>
        <dbReference type="HAMAP-Rule" id="MF_01326"/>
    </source>
</evidence>
<evidence type="ECO:0000256" key="3">
    <source>
        <dbReference type="ARBA" id="ARBA00023274"/>
    </source>
</evidence>
<keyword evidence="5" id="KW-0699">rRNA-binding</keyword>
<dbReference type="InterPro" id="IPR003256">
    <property type="entry name" value="Ribosomal_uL24"/>
</dbReference>
<feature type="domain" description="KOW" evidence="7">
    <location>
        <begin position="7"/>
        <end position="34"/>
    </location>
</feature>
<comment type="similarity">
    <text evidence="1 5 6">Belongs to the universal ribosomal protein uL24 family.</text>
</comment>
<accession>A0A445MS50</accession>
<dbReference type="InterPro" id="IPR008991">
    <property type="entry name" value="Translation_prot_SH3-like_sf"/>
</dbReference>
<evidence type="ECO:0000256" key="4">
    <source>
        <dbReference type="ARBA" id="ARBA00035206"/>
    </source>
</evidence>
<proteinExistence type="inferred from homology"/>
<dbReference type="Gene3D" id="2.30.30.30">
    <property type="match status" value="1"/>
</dbReference>
<evidence type="ECO:0000256" key="6">
    <source>
        <dbReference type="RuleBase" id="RU003477"/>
    </source>
</evidence>
<evidence type="ECO:0000256" key="2">
    <source>
        <dbReference type="ARBA" id="ARBA00022980"/>
    </source>
</evidence>
<dbReference type="HAMAP" id="MF_01326_B">
    <property type="entry name" value="Ribosomal_uL24_B"/>
    <property type="match status" value="1"/>
</dbReference>
<dbReference type="GO" id="GO:0006412">
    <property type="term" value="P:translation"/>
    <property type="evidence" value="ECO:0007669"/>
    <property type="project" value="UniProtKB-UniRule"/>
</dbReference>
<keyword evidence="5" id="KW-0694">RNA-binding</keyword>
<dbReference type="InterPro" id="IPR057264">
    <property type="entry name" value="Ribosomal_uL24_C"/>
</dbReference>
<keyword evidence="3 5" id="KW-0687">Ribonucleoprotein</keyword>
<dbReference type="NCBIfam" id="TIGR01079">
    <property type="entry name" value="rplX_bact"/>
    <property type="match status" value="1"/>
</dbReference>
<dbReference type="GO" id="GO:0005840">
    <property type="term" value="C:ribosome"/>
    <property type="evidence" value="ECO:0007669"/>
    <property type="project" value="UniProtKB-KW"/>
</dbReference>
<dbReference type="Pfam" id="PF00467">
    <property type="entry name" value="KOW"/>
    <property type="match status" value="1"/>
</dbReference>
<reference evidence="8" key="1">
    <citation type="submission" date="2018-01" db="EMBL/GenBank/DDBJ databases">
        <authorList>
            <person name="Regsiter A."/>
            <person name="William W."/>
        </authorList>
    </citation>
    <scope>NUCLEOTIDE SEQUENCE</scope>
    <source>
        <strain evidence="8">TRIP AH-1</strain>
    </source>
</reference>